<evidence type="ECO:0008006" key="3">
    <source>
        <dbReference type="Google" id="ProtNLM"/>
    </source>
</evidence>
<dbReference type="Proteomes" id="UP000017831">
    <property type="component" value="Unassembled WGS sequence"/>
</dbReference>
<keyword evidence="2" id="KW-1185">Reference proteome</keyword>
<dbReference type="PATRIC" id="fig|1121098.3.peg.2374"/>
<dbReference type="eggNOG" id="COG3943">
    <property type="taxonomic scope" value="Bacteria"/>
</dbReference>
<dbReference type="GeneID" id="60061730"/>
<sequence>MKRSIITTDGNGNIIMPTDIGATAMSEWELCALFGVTAPTFRAGLKALCKSGVLREYEIRRSIRVSDNCSMEVYNLEAIVALAFYISTFGAERVRNAVLERLYLRKEKVCYLLSLVNSSNDM</sequence>
<name>U6RCV8_9BACT</name>
<gene>
    <name evidence="1" type="ORF">HMPREF1534_02333</name>
</gene>
<reference evidence="1 2" key="1">
    <citation type="submission" date="2013-04" db="EMBL/GenBank/DDBJ databases">
        <title>The Genome Sequence of Bacteroides massiliensis DSM 17679.</title>
        <authorList>
            <consortium name="The Broad Institute Genomics Platform"/>
            <person name="Earl A."/>
            <person name="Ward D."/>
            <person name="Feldgarden M."/>
            <person name="Gevers D."/>
            <person name="Martens E."/>
            <person name="Fenner L."/>
            <person name="Roux V."/>
            <person name="Mallet M.N."/>
            <person name="Raoult D."/>
            <person name="Walker B."/>
            <person name="Young S."/>
            <person name="Zeng Q."/>
            <person name="Gargeya S."/>
            <person name="Fitzgerald M."/>
            <person name="Haas B."/>
            <person name="Abouelleil A."/>
            <person name="Allen A.W."/>
            <person name="Alvarado L."/>
            <person name="Arachchi H.M."/>
            <person name="Berlin A.M."/>
            <person name="Chapman S.B."/>
            <person name="Gainer-Dewar J."/>
            <person name="Goldberg J."/>
            <person name="Griggs A."/>
            <person name="Gujja S."/>
            <person name="Hansen M."/>
            <person name="Howarth C."/>
            <person name="Imamovic A."/>
            <person name="Ireland A."/>
            <person name="Larimer J."/>
            <person name="McCowan C."/>
            <person name="Murphy C."/>
            <person name="Pearson M."/>
            <person name="Poon T.W."/>
            <person name="Priest M."/>
            <person name="Roberts A."/>
            <person name="Saif S."/>
            <person name="Shea T."/>
            <person name="Sisk P."/>
            <person name="Sykes S."/>
            <person name="Wortman J."/>
            <person name="Nusbaum C."/>
            <person name="Birren B."/>
        </authorList>
    </citation>
    <scope>NUCLEOTIDE SEQUENCE [LARGE SCALE GENOMIC DNA]</scope>
    <source>
        <strain evidence="2">B84634 / Timone 84634 / DSM 17679 / JCM 13223</strain>
    </source>
</reference>
<dbReference type="HOGENOM" id="CLU_048266_3_2_10"/>
<comment type="caution">
    <text evidence="1">The sequence shown here is derived from an EMBL/GenBank/DDBJ whole genome shotgun (WGS) entry which is preliminary data.</text>
</comment>
<evidence type="ECO:0000313" key="2">
    <source>
        <dbReference type="Proteomes" id="UP000017831"/>
    </source>
</evidence>
<dbReference type="EMBL" id="AQHY01000026">
    <property type="protein sequence ID" value="EOA54454.1"/>
    <property type="molecule type" value="Genomic_DNA"/>
</dbReference>
<evidence type="ECO:0000313" key="1">
    <source>
        <dbReference type="EMBL" id="EOA54454.1"/>
    </source>
</evidence>
<dbReference type="RefSeq" id="WP_005941175.1">
    <property type="nucleotide sequence ID" value="NZ_KB890325.1"/>
</dbReference>
<proteinExistence type="predicted"/>
<dbReference type="OrthoDB" id="1036309at2"/>
<protein>
    <recommendedName>
        <fullName evidence="3">HTH crp-type domain-containing protein</fullName>
    </recommendedName>
</protein>
<dbReference type="AlphaFoldDB" id="U6RCV8"/>
<organism evidence="1 2">
    <name type="scientific">Phocaeicola massiliensis B84634 = Timone 84634 = DSM 17679 = JCM 13223</name>
    <dbReference type="NCBI Taxonomy" id="1121098"/>
    <lineage>
        <taxon>Bacteria</taxon>
        <taxon>Pseudomonadati</taxon>
        <taxon>Bacteroidota</taxon>
        <taxon>Bacteroidia</taxon>
        <taxon>Bacteroidales</taxon>
        <taxon>Bacteroidaceae</taxon>
        <taxon>Phocaeicola</taxon>
    </lineage>
</organism>
<accession>U6RCV8</accession>
<dbReference type="STRING" id="1121098.HMPREF1534_02333"/>